<dbReference type="AlphaFoldDB" id="A0AAE1EV21"/>
<reference evidence="2" key="1">
    <citation type="submission" date="2023-10" db="EMBL/GenBank/DDBJ databases">
        <title>Genome assemblies of two species of porcelain crab, Petrolisthes cinctipes and Petrolisthes manimaculis (Anomura: Porcellanidae).</title>
        <authorList>
            <person name="Angst P."/>
        </authorList>
    </citation>
    <scope>NUCLEOTIDE SEQUENCE</scope>
    <source>
        <strain evidence="2">PB745_01</strain>
        <tissue evidence="2">Gill</tissue>
    </source>
</reference>
<accession>A0AAE1EV21</accession>
<feature type="region of interest" description="Disordered" evidence="1">
    <location>
        <begin position="1"/>
        <end position="110"/>
    </location>
</feature>
<evidence type="ECO:0000313" key="3">
    <source>
        <dbReference type="Proteomes" id="UP001286313"/>
    </source>
</evidence>
<keyword evidence="3" id="KW-1185">Reference proteome</keyword>
<dbReference type="EMBL" id="JAWQEG010004376">
    <property type="protein sequence ID" value="KAK3861911.1"/>
    <property type="molecule type" value="Genomic_DNA"/>
</dbReference>
<dbReference type="Proteomes" id="UP001286313">
    <property type="component" value="Unassembled WGS sequence"/>
</dbReference>
<name>A0AAE1EV21_PETCI</name>
<proteinExistence type="predicted"/>
<evidence type="ECO:0000313" key="2">
    <source>
        <dbReference type="EMBL" id="KAK3861911.1"/>
    </source>
</evidence>
<protein>
    <submittedName>
        <fullName evidence="2">Uncharacterized protein</fullName>
    </submittedName>
</protein>
<comment type="caution">
    <text evidence="2">The sequence shown here is derived from an EMBL/GenBank/DDBJ whole genome shotgun (WGS) entry which is preliminary data.</text>
</comment>
<evidence type="ECO:0000256" key="1">
    <source>
        <dbReference type="SAM" id="MobiDB-lite"/>
    </source>
</evidence>
<feature type="compositionally biased region" description="Basic and acidic residues" evidence="1">
    <location>
        <begin position="73"/>
        <end position="88"/>
    </location>
</feature>
<organism evidence="2 3">
    <name type="scientific">Petrolisthes cinctipes</name>
    <name type="common">Flat porcelain crab</name>
    <dbReference type="NCBI Taxonomy" id="88211"/>
    <lineage>
        <taxon>Eukaryota</taxon>
        <taxon>Metazoa</taxon>
        <taxon>Ecdysozoa</taxon>
        <taxon>Arthropoda</taxon>
        <taxon>Crustacea</taxon>
        <taxon>Multicrustacea</taxon>
        <taxon>Malacostraca</taxon>
        <taxon>Eumalacostraca</taxon>
        <taxon>Eucarida</taxon>
        <taxon>Decapoda</taxon>
        <taxon>Pleocyemata</taxon>
        <taxon>Anomura</taxon>
        <taxon>Galatheoidea</taxon>
        <taxon>Porcellanidae</taxon>
        <taxon>Petrolisthes</taxon>
    </lineage>
</organism>
<sequence length="332" mass="34880">MLSLVNISLDGELAKQHSDPSPSPTTSTGGSSTITTTTPPLPYPLPADTSPTSGHAPRLKRPTFLPIKNHARPATDKQGGKGDERVHDNTPLSRSTSHKAPSSSSSSSSYASLNRLPISMYQLPAVVTPTVVTPGIGGCLVDGRTASALSSATTNTPSTATPTSAPDNTLVARRNKAVYVATSASTAAGGGQLTSPVPCCAVEGDRYTDTSILYHSPPLVLTHSCGMRVYNVNSRHDHIYTHSSCFCPGLAKRTNTHSVIHSISTLTLSSTSSQHSLCHPLHLNTLSSTPSQHSLSSTPSQHSLFLILQYSTSQSLVHPLHTIMTASVTNNF</sequence>
<gene>
    <name evidence="2" type="ORF">Pcinc_032171</name>
</gene>
<feature type="compositionally biased region" description="Low complexity" evidence="1">
    <location>
        <begin position="93"/>
        <end position="110"/>
    </location>
</feature>
<feature type="compositionally biased region" description="Low complexity" evidence="1">
    <location>
        <begin position="24"/>
        <end position="38"/>
    </location>
</feature>